<dbReference type="GO" id="GO:0005524">
    <property type="term" value="F:ATP binding"/>
    <property type="evidence" value="ECO:0007669"/>
    <property type="project" value="UniProtKB-KW"/>
</dbReference>
<dbReference type="Gene3D" id="3.30.200.20">
    <property type="entry name" value="Phosphorylase Kinase, domain 1"/>
    <property type="match status" value="1"/>
</dbReference>
<name>A0AAE0N9G3_9PEZI</name>
<dbReference type="GO" id="GO:0005737">
    <property type="term" value="C:cytoplasm"/>
    <property type="evidence" value="ECO:0007669"/>
    <property type="project" value="TreeGrafter"/>
</dbReference>
<gene>
    <name evidence="10" type="ORF">B0T24DRAFT_591407</name>
</gene>
<evidence type="ECO:0000256" key="2">
    <source>
        <dbReference type="ARBA" id="ARBA00022527"/>
    </source>
</evidence>
<sequence length="309" mass="34966">MPFYDPATFYPAGIGQVIHDRYQVVAKLGYGTTATTWLCHDLVHRHYVTLKIHVTILPHVREVDVFRHLKTFESEHEGRNHIRMVDDSFKIKGPHGTHEVLVLPPMSLSLRALQDKMPSGVFDVELARAALPQVLLALDFLHGVANVVHNVHAGNLLVGISDDSYLEQFAEAELTRPSARKQHRAPEILLDMGWNWAIDMWSIGILNEAHHLADMVSLLGPPPLDLLKRSDKSRKYWDADGTWRGVVAIPESRTLESLVTTMDEGPDRDQFVDFVQSLLRWIPEKRPSTAAAYYHPWLGKSPDVANTEE</sequence>
<evidence type="ECO:0000256" key="3">
    <source>
        <dbReference type="ARBA" id="ARBA00022679"/>
    </source>
</evidence>
<dbReference type="Proteomes" id="UP001287356">
    <property type="component" value="Unassembled WGS sequence"/>
</dbReference>
<evidence type="ECO:0000256" key="7">
    <source>
        <dbReference type="ARBA" id="ARBA00047899"/>
    </source>
</evidence>
<reference evidence="10" key="2">
    <citation type="submission" date="2023-06" db="EMBL/GenBank/DDBJ databases">
        <authorList>
            <consortium name="Lawrence Berkeley National Laboratory"/>
            <person name="Haridas S."/>
            <person name="Hensen N."/>
            <person name="Bonometti L."/>
            <person name="Westerberg I."/>
            <person name="Brannstrom I.O."/>
            <person name="Guillou S."/>
            <person name="Cros-Aarteil S."/>
            <person name="Calhoun S."/>
            <person name="Kuo A."/>
            <person name="Mondo S."/>
            <person name="Pangilinan J."/>
            <person name="Riley R."/>
            <person name="Labutti K."/>
            <person name="Andreopoulos B."/>
            <person name="Lipzen A."/>
            <person name="Chen C."/>
            <person name="Yanf M."/>
            <person name="Daum C."/>
            <person name="Ng V."/>
            <person name="Clum A."/>
            <person name="Steindorff A."/>
            <person name="Ohm R."/>
            <person name="Martin F."/>
            <person name="Silar P."/>
            <person name="Natvig D."/>
            <person name="Lalanne C."/>
            <person name="Gautier V."/>
            <person name="Ament-Velasquez S.L."/>
            <person name="Kruys A."/>
            <person name="Hutchinson M.I."/>
            <person name="Powell A.J."/>
            <person name="Barry K."/>
            <person name="Miller A.N."/>
            <person name="Grigoriev I.V."/>
            <person name="Debuchy R."/>
            <person name="Gladieux P."/>
            <person name="Thoren M.H."/>
            <person name="Johannesson H."/>
        </authorList>
    </citation>
    <scope>NUCLEOTIDE SEQUENCE</scope>
    <source>
        <strain evidence="10">CBS 958.72</strain>
    </source>
</reference>
<reference evidence="10" key="1">
    <citation type="journal article" date="2023" name="Mol. Phylogenet. Evol.">
        <title>Genome-scale phylogeny and comparative genomics of the fungal order Sordariales.</title>
        <authorList>
            <person name="Hensen N."/>
            <person name="Bonometti L."/>
            <person name="Westerberg I."/>
            <person name="Brannstrom I.O."/>
            <person name="Guillou S."/>
            <person name="Cros-Aarteil S."/>
            <person name="Calhoun S."/>
            <person name="Haridas S."/>
            <person name="Kuo A."/>
            <person name="Mondo S."/>
            <person name="Pangilinan J."/>
            <person name="Riley R."/>
            <person name="LaButti K."/>
            <person name="Andreopoulos B."/>
            <person name="Lipzen A."/>
            <person name="Chen C."/>
            <person name="Yan M."/>
            <person name="Daum C."/>
            <person name="Ng V."/>
            <person name="Clum A."/>
            <person name="Steindorff A."/>
            <person name="Ohm R.A."/>
            <person name="Martin F."/>
            <person name="Silar P."/>
            <person name="Natvig D.O."/>
            <person name="Lalanne C."/>
            <person name="Gautier V."/>
            <person name="Ament-Velasquez S.L."/>
            <person name="Kruys A."/>
            <person name="Hutchinson M.I."/>
            <person name="Powell A.J."/>
            <person name="Barry K."/>
            <person name="Miller A.N."/>
            <person name="Grigoriev I.V."/>
            <person name="Debuchy R."/>
            <person name="Gladieux P."/>
            <person name="Hiltunen Thoren M."/>
            <person name="Johannesson H."/>
        </authorList>
    </citation>
    <scope>NUCLEOTIDE SEQUENCE</scope>
    <source>
        <strain evidence="10">CBS 958.72</strain>
    </source>
</reference>
<evidence type="ECO:0000256" key="6">
    <source>
        <dbReference type="ARBA" id="ARBA00022840"/>
    </source>
</evidence>
<dbReference type="SUPFAM" id="SSF56112">
    <property type="entry name" value="Protein kinase-like (PK-like)"/>
    <property type="match status" value="1"/>
</dbReference>
<dbReference type="EC" id="2.7.11.1" evidence="1"/>
<evidence type="ECO:0000256" key="4">
    <source>
        <dbReference type="ARBA" id="ARBA00022741"/>
    </source>
</evidence>
<evidence type="ECO:0000313" key="10">
    <source>
        <dbReference type="EMBL" id="KAK3375702.1"/>
    </source>
</evidence>
<dbReference type="InterPro" id="IPR051334">
    <property type="entry name" value="SRPK"/>
</dbReference>
<dbReference type="SMART" id="SM00220">
    <property type="entry name" value="S_TKc"/>
    <property type="match status" value="1"/>
</dbReference>
<dbReference type="EMBL" id="JAULSN010000003">
    <property type="protein sequence ID" value="KAK3375702.1"/>
    <property type="molecule type" value="Genomic_DNA"/>
</dbReference>
<comment type="catalytic activity">
    <reaction evidence="7">
        <text>L-threonyl-[protein] + ATP = O-phospho-L-threonyl-[protein] + ADP + H(+)</text>
        <dbReference type="Rhea" id="RHEA:46608"/>
        <dbReference type="Rhea" id="RHEA-COMP:11060"/>
        <dbReference type="Rhea" id="RHEA-COMP:11605"/>
        <dbReference type="ChEBI" id="CHEBI:15378"/>
        <dbReference type="ChEBI" id="CHEBI:30013"/>
        <dbReference type="ChEBI" id="CHEBI:30616"/>
        <dbReference type="ChEBI" id="CHEBI:61977"/>
        <dbReference type="ChEBI" id="CHEBI:456216"/>
        <dbReference type="EC" id="2.7.11.1"/>
    </reaction>
</comment>
<dbReference type="GO" id="GO:0000245">
    <property type="term" value="P:spliceosomal complex assembly"/>
    <property type="evidence" value="ECO:0007669"/>
    <property type="project" value="TreeGrafter"/>
</dbReference>
<keyword evidence="6" id="KW-0067">ATP-binding</keyword>
<feature type="domain" description="Protein kinase" evidence="9">
    <location>
        <begin position="22"/>
        <end position="298"/>
    </location>
</feature>
<dbReference type="PANTHER" id="PTHR47634">
    <property type="entry name" value="PROTEIN KINASE DOMAIN-CONTAINING PROTEIN-RELATED"/>
    <property type="match status" value="1"/>
</dbReference>
<accession>A0AAE0N9G3</accession>
<dbReference type="AlphaFoldDB" id="A0AAE0N9G3"/>
<evidence type="ECO:0000313" key="11">
    <source>
        <dbReference type="Proteomes" id="UP001287356"/>
    </source>
</evidence>
<dbReference type="GO" id="GO:0005634">
    <property type="term" value="C:nucleus"/>
    <property type="evidence" value="ECO:0007669"/>
    <property type="project" value="TreeGrafter"/>
</dbReference>
<dbReference type="Pfam" id="PF00069">
    <property type="entry name" value="Pkinase"/>
    <property type="match status" value="1"/>
</dbReference>
<dbReference type="PROSITE" id="PS50011">
    <property type="entry name" value="PROTEIN_KINASE_DOM"/>
    <property type="match status" value="1"/>
</dbReference>
<evidence type="ECO:0000259" key="9">
    <source>
        <dbReference type="PROSITE" id="PS50011"/>
    </source>
</evidence>
<keyword evidence="3" id="KW-0808">Transferase</keyword>
<dbReference type="InterPro" id="IPR000719">
    <property type="entry name" value="Prot_kinase_dom"/>
</dbReference>
<evidence type="ECO:0000256" key="5">
    <source>
        <dbReference type="ARBA" id="ARBA00022777"/>
    </source>
</evidence>
<keyword evidence="2" id="KW-0723">Serine/threonine-protein kinase</keyword>
<organism evidence="10 11">
    <name type="scientific">Lasiosphaeria ovina</name>
    <dbReference type="NCBI Taxonomy" id="92902"/>
    <lineage>
        <taxon>Eukaryota</taxon>
        <taxon>Fungi</taxon>
        <taxon>Dikarya</taxon>
        <taxon>Ascomycota</taxon>
        <taxon>Pezizomycotina</taxon>
        <taxon>Sordariomycetes</taxon>
        <taxon>Sordariomycetidae</taxon>
        <taxon>Sordariales</taxon>
        <taxon>Lasiosphaeriaceae</taxon>
        <taxon>Lasiosphaeria</taxon>
    </lineage>
</organism>
<proteinExistence type="predicted"/>
<evidence type="ECO:0000256" key="8">
    <source>
        <dbReference type="ARBA" id="ARBA00048679"/>
    </source>
</evidence>
<comment type="catalytic activity">
    <reaction evidence="8">
        <text>L-seryl-[protein] + ATP = O-phospho-L-seryl-[protein] + ADP + H(+)</text>
        <dbReference type="Rhea" id="RHEA:17989"/>
        <dbReference type="Rhea" id="RHEA-COMP:9863"/>
        <dbReference type="Rhea" id="RHEA-COMP:11604"/>
        <dbReference type="ChEBI" id="CHEBI:15378"/>
        <dbReference type="ChEBI" id="CHEBI:29999"/>
        <dbReference type="ChEBI" id="CHEBI:30616"/>
        <dbReference type="ChEBI" id="CHEBI:83421"/>
        <dbReference type="ChEBI" id="CHEBI:456216"/>
        <dbReference type="EC" id="2.7.11.1"/>
    </reaction>
</comment>
<dbReference type="Gene3D" id="1.10.510.10">
    <property type="entry name" value="Transferase(Phosphotransferase) domain 1"/>
    <property type="match status" value="1"/>
</dbReference>
<keyword evidence="4" id="KW-0547">Nucleotide-binding</keyword>
<comment type="caution">
    <text evidence="10">The sequence shown here is derived from an EMBL/GenBank/DDBJ whole genome shotgun (WGS) entry which is preliminary data.</text>
</comment>
<dbReference type="PANTHER" id="PTHR47634:SF9">
    <property type="entry name" value="PROTEIN KINASE DOMAIN-CONTAINING PROTEIN-RELATED"/>
    <property type="match status" value="1"/>
</dbReference>
<dbReference type="InterPro" id="IPR011009">
    <property type="entry name" value="Kinase-like_dom_sf"/>
</dbReference>
<protein>
    <recommendedName>
        <fullName evidence="1">non-specific serine/threonine protein kinase</fullName>
        <ecNumber evidence="1">2.7.11.1</ecNumber>
    </recommendedName>
</protein>
<keyword evidence="5 10" id="KW-0418">Kinase</keyword>
<keyword evidence="11" id="KW-1185">Reference proteome</keyword>
<evidence type="ECO:0000256" key="1">
    <source>
        <dbReference type="ARBA" id="ARBA00012513"/>
    </source>
</evidence>
<dbReference type="GO" id="GO:0004674">
    <property type="term" value="F:protein serine/threonine kinase activity"/>
    <property type="evidence" value="ECO:0007669"/>
    <property type="project" value="UniProtKB-KW"/>
</dbReference>
<dbReference type="GO" id="GO:0050684">
    <property type="term" value="P:regulation of mRNA processing"/>
    <property type="evidence" value="ECO:0007669"/>
    <property type="project" value="TreeGrafter"/>
</dbReference>